<dbReference type="Pfam" id="PF00613">
    <property type="entry name" value="PI3Ka"/>
    <property type="match status" value="1"/>
</dbReference>
<name>A0AAN8JDE1_PATCE</name>
<dbReference type="SUPFAM" id="SSF54236">
    <property type="entry name" value="Ubiquitin-like"/>
    <property type="match status" value="1"/>
</dbReference>
<evidence type="ECO:0000259" key="8">
    <source>
        <dbReference type="PROSITE" id="PS51545"/>
    </source>
</evidence>
<dbReference type="PROSITE" id="PS00915">
    <property type="entry name" value="PI3_4_KINASE_1"/>
    <property type="match status" value="1"/>
</dbReference>
<dbReference type="InterPro" id="IPR036940">
    <property type="entry name" value="PI3/4_kinase_cat_sf"/>
</dbReference>
<dbReference type="SMART" id="SM00145">
    <property type="entry name" value="PI3Ka"/>
    <property type="match status" value="1"/>
</dbReference>
<comment type="similarity">
    <text evidence="5">Belongs to the PI3/PI4-kinase family.</text>
</comment>
<dbReference type="PROSITE" id="PS51547">
    <property type="entry name" value="C2_PI3K"/>
    <property type="match status" value="1"/>
</dbReference>
<dbReference type="InterPro" id="IPR018936">
    <property type="entry name" value="PI3/4_kinase_CS"/>
</dbReference>
<dbReference type="Pfam" id="PF00792">
    <property type="entry name" value="PI3K_C2"/>
    <property type="match status" value="1"/>
</dbReference>
<comment type="caution">
    <text evidence="11">The sequence shown here is derived from an EMBL/GenBank/DDBJ whole genome shotgun (WGS) entry which is preliminary data.</text>
</comment>
<proteinExistence type="inferred from homology"/>
<dbReference type="SMART" id="SM00144">
    <property type="entry name" value="PI3K_rbd"/>
    <property type="match status" value="1"/>
</dbReference>
<feature type="domain" description="C2 PI3K-type" evidence="10">
    <location>
        <begin position="311"/>
        <end position="459"/>
    </location>
</feature>
<dbReference type="InterPro" id="IPR003113">
    <property type="entry name" value="PI3K_ABD"/>
</dbReference>
<dbReference type="GO" id="GO:0005942">
    <property type="term" value="C:phosphatidylinositol 3-kinase complex"/>
    <property type="evidence" value="ECO:0007669"/>
    <property type="project" value="TreeGrafter"/>
</dbReference>
<dbReference type="EMBL" id="JAZGQO010000010">
    <property type="protein sequence ID" value="KAK6174820.1"/>
    <property type="molecule type" value="Genomic_DNA"/>
</dbReference>
<dbReference type="GO" id="GO:0005737">
    <property type="term" value="C:cytoplasm"/>
    <property type="evidence" value="ECO:0007669"/>
    <property type="project" value="UniProtKB-ARBA"/>
</dbReference>
<dbReference type="Gene3D" id="1.10.1070.11">
    <property type="entry name" value="Phosphatidylinositol 3-/4-kinase, catalytic domain"/>
    <property type="match status" value="1"/>
</dbReference>
<dbReference type="Pfam" id="PF00454">
    <property type="entry name" value="PI3_PI4_kinase"/>
    <property type="match status" value="1"/>
</dbReference>
<evidence type="ECO:0000259" key="6">
    <source>
        <dbReference type="PROSITE" id="PS50290"/>
    </source>
</evidence>
<dbReference type="InterPro" id="IPR011009">
    <property type="entry name" value="Kinase-like_dom_sf"/>
</dbReference>
<dbReference type="GO" id="GO:0048015">
    <property type="term" value="P:phosphatidylinositol-mediated signaling"/>
    <property type="evidence" value="ECO:0007669"/>
    <property type="project" value="TreeGrafter"/>
</dbReference>
<dbReference type="PROSITE" id="PS51546">
    <property type="entry name" value="PI3K_RBD"/>
    <property type="match status" value="1"/>
</dbReference>
<dbReference type="Pfam" id="PF00794">
    <property type="entry name" value="PI3K_rbd"/>
    <property type="match status" value="1"/>
</dbReference>
<keyword evidence="2" id="KW-0547">Nucleotide-binding</keyword>
<evidence type="ECO:0000256" key="3">
    <source>
        <dbReference type="ARBA" id="ARBA00022777"/>
    </source>
</evidence>
<accession>A0AAN8JDE1</accession>
<dbReference type="InterPro" id="IPR000403">
    <property type="entry name" value="PI3/4_kinase_cat_dom"/>
</dbReference>
<dbReference type="Gene3D" id="3.10.20.770">
    <property type="match status" value="1"/>
</dbReference>
<dbReference type="InterPro" id="IPR000341">
    <property type="entry name" value="PI3K_Ras-bd_dom"/>
</dbReference>
<evidence type="ECO:0000313" key="11">
    <source>
        <dbReference type="EMBL" id="KAK6174820.1"/>
    </source>
</evidence>
<sequence>MPPVVVLPNVSTNVSQDGYLDIDFLLPTGIMVAMNINFYSALDVLKQNLWREAQNLPLNSLLKDSDSYCFICINQLGEKEELLDESQCLNDIQPFSSFLKLVEKQGDEQNKTLARNINSLVGKGPQKMEAWSPAEVSEFRQKMVQHCDRIIQNKKQQGWVEKLKLKHPPMLRSTWNLPERVQANLSNDCIAVDVRIEDTGTTYKLKTSAMGTPSDLIDVALKKMSSTGQRVGSSDCYLLKVVGREEYIYGDSPLQQFKFVYQCLTKNLCPEFWLLNREKVVDAPPAVPPRRMSTIPRQVRPDRPDISVWNIPQKYYVTVKGINKIQLPDNIKVKLFVGLYHGSEPLCIICETPEVPVLNSSCNMTIDLKFNIAVADLPNASRICFALYASGRKGKDMTPVAWVNIPAYDFRSRLIRGDREMDMWSVKDDLVFEEICNVLGTVSPNPYGHDSATLSVSFPDYGVQADIIYPKFDKVLECAARNMEADGTPGSVTMKVSKSHIEQLKLILERDPLTQLFEQDKDLLWLLRYECCDKYSHSLPRLLNSVKWNNHVDTAKMTALLQNWKMLPVDYALELLDFNFPDRNVREFAIRCLNANLEDAEMSQYLLQLVQAVKYEIYLNCPLVEFLLTRAVKNQHIGQQLFWHLKSEMHDPTVMVRFRLILEVYLRTRKDHLLILLKQSEGLSKLKALNEVVKNSKYNLQEPKQKERAKDDMKKILRQKTYIECLSNLYSPLTPIYKLKDLLTDQCSFKNSKKRPLHLIWSNEDRCGANINLIFKDGDDLRQDMLTLQMLQIMDGIWQEEGLDLRMNPYGCLATGLEQGVIEVVTLSNTIANIQKWYNKGAFEKKALYEWLKMYNTTPESLNKAVEEFMLSCAGYCVATYVLGIGDRHNDNIMLKQSGQLFHIDFGHFLGNIKKKFGVKRERVPFVLTTHFVHVIKHGGTDSFEKFRDYCEQAYLILRKKSHLLFSLFMMMLSSGIPQLTCTKDVDYLKESLVPNLNEADARLHFRAKFNEALRNSWTSSVNFYIHMKAKDNT</sequence>
<dbReference type="PROSITE" id="PS50290">
    <property type="entry name" value="PI3_4_KINASE_3"/>
    <property type="match status" value="1"/>
</dbReference>
<dbReference type="PROSITE" id="PS51544">
    <property type="entry name" value="PI3K_ABD"/>
    <property type="match status" value="1"/>
</dbReference>
<dbReference type="GO" id="GO:0005524">
    <property type="term" value="F:ATP binding"/>
    <property type="evidence" value="ECO:0007669"/>
    <property type="project" value="UniProtKB-KW"/>
</dbReference>
<dbReference type="FunFam" id="1.10.1070.11:FF:000001">
    <property type="entry name" value="Phosphatidylinositol 4,5-bisphosphate 3-kinase catalytic subunit"/>
    <property type="match status" value="1"/>
</dbReference>
<dbReference type="Gene3D" id="2.60.40.150">
    <property type="entry name" value="C2 domain"/>
    <property type="match status" value="1"/>
</dbReference>
<dbReference type="Gene3D" id="1.25.40.70">
    <property type="entry name" value="Phosphatidylinositol 3-kinase, accessory domain (PIK)"/>
    <property type="match status" value="1"/>
</dbReference>
<evidence type="ECO:0000256" key="2">
    <source>
        <dbReference type="ARBA" id="ARBA00022741"/>
    </source>
</evidence>
<keyword evidence="12" id="KW-1185">Reference proteome</keyword>
<dbReference type="InterPro" id="IPR001263">
    <property type="entry name" value="PI3K_accessory_dom"/>
</dbReference>
<dbReference type="GO" id="GO:0016303">
    <property type="term" value="F:1-phosphatidylinositol-3-kinase activity"/>
    <property type="evidence" value="ECO:0007669"/>
    <property type="project" value="TreeGrafter"/>
</dbReference>
<evidence type="ECO:0008006" key="13">
    <source>
        <dbReference type="Google" id="ProtNLM"/>
    </source>
</evidence>
<evidence type="ECO:0000259" key="10">
    <source>
        <dbReference type="PROSITE" id="PS51547"/>
    </source>
</evidence>
<dbReference type="PROSITE" id="PS00916">
    <property type="entry name" value="PI3_4_KINASE_2"/>
    <property type="match status" value="1"/>
</dbReference>
<dbReference type="PANTHER" id="PTHR10048">
    <property type="entry name" value="PHOSPHATIDYLINOSITOL KINASE"/>
    <property type="match status" value="1"/>
</dbReference>
<dbReference type="InterPro" id="IPR002420">
    <property type="entry name" value="PI3K-type_C2_dom"/>
</dbReference>
<protein>
    <recommendedName>
        <fullName evidence="13">Phosphatidylinositol-4,5-bisphosphate 3-kinase</fullName>
    </recommendedName>
</protein>
<evidence type="ECO:0000259" key="9">
    <source>
        <dbReference type="PROSITE" id="PS51546"/>
    </source>
</evidence>
<dbReference type="PANTHER" id="PTHR10048:SF118">
    <property type="entry name" value="PI-3 KINASE"/>
    <property type="match status" value="1"/>
</dbReference>
<dbReference type="GO" id="GO:0005886">
    <property type="term" value="C:plasma membrane"/>
    <property type="evidence" value="ECO:0007669"/>
    <property type="project" value="TreeGrafter"/>
</dbReference>
<feature type="domain" description="PIK helical" evidence="8">
    <location>
        <begin position="490"/>
        <end position="668"/>
    </location>
</feature>
<dbReference type="SUPFAM" id="SSF49562">
    <property type="entry name" value="C2 domain (Calcium/lipid-binding domain, CaLB)"/>
    <property type="match status" value="1"/>
</dbReference>
<dbReference type="SMART" id="SM00146">
    <property type="entry name" value="PI3Kc"/>
    <property type="match status" value="1"/>
</dbReference>
<dbReference type="Gene3D" id="3.30.1010.10">
    <property type="entry name" value="Phosphatidylinositol 3-kinase Catalytic Subunit, Chain A, domain 4"/>
    <property type="match status" value="1"/>
</dbReference>
<dbReference type="GO" id="GO:0016477">
    <property type="term" value="P:cell migration"/>
    <property type="evidence" value="ECO:0007669"/>
    <property type="project" value="TreeGrafter"/>
</dbReference>
<evidence type="ECO:0000259" key="7">
    <source>
        <dbReference type="PROSITE" id="PS51544"/>
    </source>
</evidence>
<dbReference type="InterPro" id="IPR015433">
    <property type="entry name" value="PI3/4_kinase"/>
</dbReference>
<dbReference type="InterPro" id="IPR016024">
    <property type="entry name" value="ARM-type_fold"/>
</dbReference>
<gene>
    <name evidence="11" type="ORF">SNE40_013394</name>
</gene>
<feature type="domain" description="PI3K-RBD" evidence="9">
    <location>
        <begin position="187"/>
        <end position="276"/>
    </location>
</feature>
<feature type="domain" description="PI3K/PI4K catalytic" evidence="6">
    <location>
        <begin position="743"/>
        <end position="1018"/>
    </location>
</feature>
<evidence type="ECO:0000256" key="5">
    <source>
        <dbReference type="PROSITE-ProRule" id="PRU00880"/>
    </source>
</evidence>
<keyword evidence="4" id="KW-0067">ATP-binding</keyword>
<dbReference type="InterPro" id="IPR042236">
    <property type="entry name" value="PI3K_accessory_sf"/>
</dbReference>
<dbReference type="InterPro" id="IPR035892">
    <property type="entry name" value="C2_domain_sf"/>
</dbReference>
<evidence type="ECO:0000256" key="1">
    <source>
        <dbReference type="ARBA" id="ARBA00022679"/>
    </source>
</evidence>
<dbReference type="AlphaFoldDB" id="A0AAN8JDE1"/>
<dbReference type="GO" id="GO:0035005">
    <property type="term" value="F:1-phosphatidylinositol-4-phosphate 3-kinase activity"/>
    <property type="evidence" value="ECO:0007669"/>
    <property type="project" value="TreeGrafter"/>
</dbReference>
<dbReference type="CDD" id="cd05165">
    <property type="entry name" value="PI3Kc_I"/>
    <property type="match status" value="1"/>
</dbReference>
<dbReference type="Pfam" id="PF02192">
    <property type="entry name" value="PI3K_p85B"/>
    <property type="match status" value="1"/>
</dbReference>
<dbReference type="SMART" id="SM00143">
    <property type="entry name" value="PI3K_p85B"/>
    <property type="match status" value="1"/>
</dbReference>
<keyword evidence="3" id="KW-0418">Kinase</keyword>
<dbReference type="SUPFAM" id="SSF56112">
    <property type="entry name" value="Protein kinase-like (PK-like)"/>
    <property type="match status" value="1"/>
</dbReference>
<dbReference type="InterPro" id="IPR029071">
    <property type="entry name" value="Ubiquitin-like_domsf"/>
</dbReference>
<dbReference type="PROSITE" id="PS51545">
    <property type="entry name" value="PIK_HELICAL"/>
    <property type="match status" value="1"/>
</dbReference>
<keyword evidence="1" id="KW-0808">Transferase</keyword>
<dbReference type="SUPFAM" id="SSF48371">
    <property type="entry name" value="ARM repeat"/>
    <property type="match status" value="1"/>
</dbReference>
<reference evidence="11 12" key="1">
    <citation type="submission" date="2024-01" db="EMBL/GenBank/DDBJ databases">
        <title>The genome of the rayed Mediterranean limpet Patella caerulea (Linnaeus, 1758).</title>
        <authorList>
            <person name="Anh-Thu Weber A."/>
            <person name="Halstead-Nussloch G."/>
        </authorList>
    </citation>
    <scope>NUCLEOTIDE SEQUENCE [LARGE SCALE GENOMIC DNA]</scope>
    <source>
        <strain evidence="11">AATW-2023a</strain>
        <tissue evidence="11">Whole specimen</tissue>
    </source>
</reference>
<organism evidence="11 12">
    <name type="scientific">Patella caerulea</name>
    <name type="common">Rayed Mediterranean limpet</name>
    <dbReference type="NCBI Taxonomy" id="87958"/>
    <lineage>
        <taxon>Eukaryota</taxon>
        <taxon>Metazoa</taxon>
        <taxon>Spiralia</taxon>
        <taxon>Lophotrochozoa</taxon>
        <taxon>Mollusca</taxon>
        <taxon>Gastropoda</taxon>
        <taxon>Patellogastropoda</taxon>
        <taxon>Patelloidea</taxon>
        <taxon>Patellidae</taxon>
        <taxon>Patella</taxon>
    </lineage>
</organism>
<evidence type="ECO:0000256" key="4">
    <source>
        <dbReference type="ARBA" id="ARBA00022840"/>
    </source>
</evidence>
<evidence type="ECO:0000313" key="12">
    <source>
        <dbReference type="Proteomes" id="UP001347796"/>
    </source>
</evidence>
<dbReference type="GO" id="GO:0043491">
    <property type="term" value="P:phosphatidylinositol 3-kinase/protein kinase B signal transduction"/>
    <property type="evidence" value="ECO:0007669"/>
    <property type="project" value="TreeGrafter"/>
</dbReference>
<feature type="domain" description="PI3K-ABD" evidence="7">
    <location>
        <begin position="16"/>
        <end position="105"/>
    </location>
</feature>
<dbReference type="Proteomes" id="UP001347796">
    <property type="component" value="Unassembled WGS sequence"/>
</dbReference>